<protein>
    <submittedName>
        <fullName evidence="1">Rho-type gtpase-activating protein</fullName>
    </submittedName>
</protein>
<evidence type="ECO:0000313" key="1">
    <source>
        <dbReference type="EMBL" id="KAJ1675805.1"/>
    </source>
</evidence>
<reference evidence="1" key="1">
    <citation type="submission" date="2022-06" db="EMBL/GenBank/DDBJ databases">
        <title>Phylogenomic reconstructions and comparative analyses of Kickxellomycotina fungi.</title>
        <authorList>
            <person name="Reynolds N.K."/>
            <person name="Stajich J.E."/>
            <person name="Barry K."/>
            <person name="Grigoriev I.V."/>
            <person name="Crous P."/>
            <person name="Smith M.E."/>
        </authorList>
    </citation>
    <scope>NUCLEOTIDE SEQUENCE</scope>
    <source>
        <strain evidence="1">RSA 2271</strain>
    </source>
</reference>
<sequence length="1072" mass="117106">CGKRIRGKSFAKTSQDLIFCVPCYNERRERKRTERKQKDLLNKELPSIPQNHDAAPVSAGSRELGPNDPSRRGGGGHDIDPFDHRPLNASRERKEGFLRNFFGSQSSINDDEHHHQHAHSTDCSRSASINQGNRGHRHQPHQRADNASAHPRNSGDPPIPRASGGNTPGSAAPRIPSLHFDSSYSVVDDLEALALSYTRTSLRLAKSKGGDDKSNATSDTLVSSQGLLAGSEMTDGEKWLSVATSSELREELLVTQHHLNRIESNYNSLKALHVKVSEQLLDARAMLKRELGRCTEHEALIAKLRQEIAILKGSAGAPESTTMRESGEEAPRPLRASQDSALPTALTKRPLGRRERGRSLSNTIQLDCGDPDPKGNEDKTVDADGISSPLYANGGRLRSHNTVLRRGSRSIVRVAAKCDTANAKTAPRHGNYFSSDDENYDDLGREEECVIAPITHKPIGKRFNWIFNNSGTASPADGSKPSNANPTSVPSNGPHHRQQQQQQVDPNNSSKPRTSAQQGRQHLFQLQPFLRPSKCDACSEKIWGLNSRDLRCKACGFNCHTKCASQVPPSCPGIELGSAGAVAMVDPSHADAADPFAGEEIFGVSLLAQAAKEKRDIPWLIHSAVAFVDEHGLEYEGVYRKSGSTGEIKQVQRNIATILRTGNYHLPIAPPHTDVSNITSIIKQYLRDLPDPLMTYDTYPDWMRSTTVADIDDRIQAYRDACSKMPDPHRHTLVFLMHHLHRIAENSAVNRMNARNLAVVVAPNVLHLPKARAGEELMDMAKINHCISFLIENAYKIWPANLKSQVMSGDGLPPVATSLSGHYDNQDPEKKTGGRAKKREVTRSALFFGEDSSDDDDDVEESTAGTRGLGGGTSPESPSLNGMGSPMSSIAFDNEALMSIPSPLQDIVLDTDFIPLAKQRSIEGFGDYTRTALNGSGGGNENSHDNTSGWNTPMSPKLLSRPTSSARTSLNCSQRMRFSGQSRASDAETATAGIDSAQESADVKRNPNNEPVIQSRREARKYHIAMTTTLLTSSPASKTATAADKRSPRLQMVDPALAAMQHEGTTEYVVRN</sequence>
<proteinExistence type="predicted"/>
<comment type="caution">
    <text evidence="1">The sequence shown here is derived from an EMBL/GenBank/DDBJ whole genome shotgun (WGS) entry which is preliminary data.</text>
</comment>
<dbReference type="Proteomes" id="UP001145114">
    <property type="component" value="Unassembled WGS sequence"/>
</dbReference>
<gene>
    <name evidence="1" type="primary">RGA2</name>
    <name evidence="1" type="ORF">EV182_000544</name>
</gene>
<name>A0ACC1HK93_9FUNG</name>
<evidence type="ECO:0000313" key="2">
    <source>
        <dbReference type="Proteomes" id="UP001145114"/>
    </source>
</evidence>
<dbReference type="EMBL" id="JAMZIH010005169">
    <property type="protein sequence ID" value="KAJ1675805.1"/>
    <property type="molecule type" value="Genomic_DNA"/>
</dbReference>
<keyword evidence="2" id="KW-1185">Reference proteome</keyword>
<organism evidence="1 2">
    <name type="scientific">Spiromyces aspiralis</name>
    <dbReference type="NCBI Taxonomy" id="68401"/>
    <lineage>
        <taxon>Eukaryota</taxon>
        <taxon>Fungi</taxon>
        <taxon>Fungi incertae sedis</taxon>
        <taxon>Zoopagomycota</taxon>
        <taxon>Kickxellomycotina</taxon>
        <taxon>Kickxellomycetes</taxon>
        <taxon>Kickxellales</taxon>
        <taxon>Kickxellaceae</taxon>
        <taxon>Spiromyces</taxon>
    </lineage>
</organism>
<feature type="non-terminal residue" evidence="1">
    <location>
        <position position="1"/>
    </location>
</feature>
<accession>A0ACC1HK93</accession>